<dbReference type="GeneID" id="55611993"/>
<protein>
    <submittedName>
        <fullName evidence="5">N-acetylmuramoyl-L-alanine amidase</fullName>
        <ecNumber evidence="5">3.5.1.28</ecNumber>
    </submittedName>
</protein>
<dbReference type="EMBL" id="MH884509">
    <property type="protein sequence ID" value="AYP68381.1"/>
    <property type="molecule type" value="Genomic_DNA"/>
</dbReference>
<dbReference type="PROSITE" id="PS51782">
    <property type="entry name" value="LYSM"/>
    <property type="match status" value="2"/>
</dbReference>
<organism evidence="5 6">
    <name type="scientific">Bacillus phage vB_BboS-125</name>
    <dbReference type="NCBI Taxonomy" id="2419618"/>
    <lineage>
        <taxon>Viruses</taxon>
        <taxon>Duplodnaviria</taxon>
        <taxon>Heunggongvirae</taxon>
        <taxon>Uroviricota</taxon>
        <taxon>Caudoviricetes</taxon>
        <taxon>Elmenteitavirus</taxon>
        <taxon>Elmenteitavirus ev125</taxon>
    </lineage>
</organism>
<dbReference type="Gene3D" id="1.10.101.10">
    <property type="entry name" value="PGBD-like superfamily/PGBD"/>
    <property type="match status" value="1"/>
</dbReference>
<dbReference type="RefSeq" id="YP_009841799.1">
    <property type="nucleotide sequence ID" value="NC_048735.1"/>
</dbReference>
<dbReference type="CDD" id="cd06583">
    <property type="entry name" value="PGRP"/>
    <property type="match status" value="1"/>
</dbReference>
<evidence type="ECO:0000256" key="1">
    <source>
        <dbReference type="ARBA" id="ARBA00022529"/>
    </source>
</evidence>
<dbReference type="InterPro" id="IPR036779">
    <property type="entry name" value="LysM_dom_sf"/>
</dbReference>
<dbReference type="Proteomes" id="UP000275028">
    <property type="component" value="Segment"/>
</dbReference>
<dbReference type="PANTHER" id="PTHR33734">
    <property type="entry name" value="LYSM DOMAIN-CONTAINING GPI-ANCHORED PROTEIN 2"/>
    <property type="match status" value="1"/>
</dbReference>
<dbReference type="GO" id="GO:0008745">
    <property type="term" value="F:N-acetylmuramoyl-L-alanine amidase activity"/>
    <property type="evidence" value="ECO:0007669"/>
    <property type="project" value="UniProtKB-EC"/>
</dbReference>
<dbReference type="InterPro" id="IPR002502">
    <property type="entry name" value="Amidase_domain"/>
</dbReference>
<evidence type="ECO:0000259" key="4">
    <source>
        <dbReference type="PROSITE" id="PS51782"/>
    </source>
</evidence>
<sequence>MTYQIKKNKLKWRNSGWVKLNPNAVTGIALHHMAHPTADLETVHDWHLARWNNEPGAGYNYFVTLEGEIIEARGDHRGAHTGGHNSSLLGIGFQGNYHPIKGVAHRTSMPDKQYNAGVWLIKELQKKYPQARRVHGHKHWTATACPGDFFPLVEMLGGKYRGQAQPVQQPTAPAAAAGTYTVKDGDTLGRIAAANGTTTEELAKLNGLSNPDLIRVGQEIKLPVTTYTVKAGDTLGRIAQQHNTTVEALAQLNGISNPDRISVGQVLKVTGTTATAPKPTPQPAPKPSTNVPAATLRPGTRSAAVGQLQRALNTHSPRFNPGAIDNSYGPKTQDAVKRYQMYYGVRPFDGIYGPLTAAKLRETSK</sequence>
<evidence type="ECO:0000256" key="3">
    <source>
        <dbReference type="SAM" id="MobiDB-lite"/>
    </source>
</evidence>
<dbReference type="Pfam" id="PF01471">
    <property type="entry name" value="PG_binding_1"/>
    <property type="match status" value="1"/>
</dbReference>
<reference evidence="5 6" key="1">
    <citation type="submission" date="2018-09" db="EMBL/GenBank/DDBJ databases">
        <title>Comparative Genomic Analysis of Eight Novel Haloalkaliphilic Bacteriophages from Lake Elmenteita, Kenya.</title>
        <authorList>
            <person name="Akhwale J.K."/>
        </authorList>
    </citation>
    <scope>NUCLEOTIDE SEQUENCE [LARGE SCALE GENOMIC DNA]</scope>
</reference>
<feature type="domain" description="LysM" evidence="4">
    <location>
        <begin position="178"/>
        <end position="222"/>
    </location>
</feature>
<keyword evidence="5" id="KW-0378">Hydrolase</keyword>
<dbReference type="GO" id="GO:0001897">
    <property type="term" value="P:symbiont-mediated cytolysis of host cell"/>
    <property type="evidence" value="ECO:0007669"/>
    <property type="project" value="UniProtKB-ARBA"/>
</dbReference>
<dbReference type="PANTHER" id="PTHR33734:SF22">
    <property type="entry name" value="MEMBRANE-BOUND LYTIC MUREIN TRANSGLYCOSYLASE D"/>
    <property type="match status" value="1"/>
</dbReference>
<dbReference type="SMART" id="SM00257">
    <property type="entry name" value="LysM"/>
    <property type="match status" value="2"/>
</dbReference>
<evidence type="ECO:0000313" key="6">
    <source>
        <dbReference type="Proteomes" id="UP000275028"/>
    </source>
</evidence>
<feature type="domain" description="LysM" evidence="4">
    <location>
        <begin position="225"/>
        <end position="269"/>
    </location>
</feature>
<accession>A0A3G3BWD6</accession>
<keyword evidence="6" id="KW-1185">Reference proteome</keyword>
<dbReference type="SUPFAM" id="SSF55846">
    <property type="entry name" value="N-acetylmuramoyl-L-alanine amidase-like"/>
    <property type="match status" value="1"/>
</dbReference>
<dbReference type="InterPro" id="IPR002477">
    <property type="entry name" value="Peptidoglycan-bd-like"/>
</dbReference>
<keyword evidence="2" id="KW-0081">Bacteriolytic enzyme</keyword>
<dbReference type="SUPFAM" id="SSF47090">
    <property type="entry name" value="PGBD-like"/>
    <property type="match status" value="1"/>
</dbReference>
<dbReference type="InterPro" id="IPR018392">
    <property type="entry name" value="LysM"/>
</dbReference>
<dbReference type="EC" id="3.5.1.28" evidence="5"/>
<dbReference type="GO" id="GO:0042742">
    <property type="term" value="P:defense response to bacterium"/>
    <property type="evidence" value="ECO:0007669"/>
    <property type="project" value="UniProtKB-KW"/>
</dbReference>
<dbReference type="InterPro" id="IPR036505">
    <property type="entry name" value="Amidase/PGRP_sf"/>
</dbReference>
<dbReference type="CDD" id="cd00118">
    <property type="entry name" value="LysM"/>
    <property type="match status" value="2"/>
</dbReference>
<dbReference type="KEGG" id="vg:55611993"/>
<feature type="region of interest" description="Disordered" evidence="3">
    <location>
        <begin position="273"/>
        <end position="292"/>
    </location>
</feature>
<dbReference type="SMART" id="SM00644">
    <property type="entry name" value="Ami_2"/>
    <property type="match status" value="1"/>
</dbReference>
<evidence type="ECO:0000313" key="5">
    <source>
        <dbReference type="EMBL" id="AYP68381.1"/>
    </source>
</evidence>
<dbReference type="InterPro" id="IPR036366">
    <property type="entry name" value="PGBDSf"/>
</dbReference>
<dbReference type="GO" id="GO:0009253">
    <property type="term" value="P:peptidoglycan catabolic process"/>
    <property type="evidence" value="ECO:0007669"/>
    <property type="project" value="InterPro"/>
</dbReference>
<dbReference type="Pfam" id="PF01510">
    <property type="entry name" value="Amidase_2"/>
    <property type="match status" value="1"/>
</dbReference>
<proteinExistence type="predicted"/>
<keyword evidence="1" id="KW-0929">Antimicrobial</keyword>
<dbReference type="SUPFAM" id="SSF54106">
    <property type="entry name" value="LysM domain"/>
    <property type="match status" value="2"/>
</dbReference>
<dbReference type="InterPro" id="IPR036365">
    <property type="entry name" value="PGBD-like_sf"/>
</dbReference>
<dbReference type="Pfam" id="PF01476">
    <property type="entry name" value="LysM"/>
    <property type="match status" value="2"/>
</dbReference>
<dbReference type="Gene3D" id="3.40.80.10">
    <property type="entry name" value="Peptidoglycan recognition protein-like"/>
    <property type="match status" value="1"/>
</dbReference>
<evidence type="ECO:0000256" key="2">
    <source>
        <dbReference type="ARBA" id="ARBA00022638"/>
    </source>
</evidence>
<name>A0A3G3BWD6_9CAUD</name>
<dbReference type="Gene3D" id="3.10.350.10">
    <property type="entry name" value="LysM domain"/>
    <property type="match status" value="2"/>
</dbReference>
<dbReference type="GO" id="GO:0008932">
    <property type="term" value="F:lytic endotransglycosylase activity"/>
    <property type="evidence" value="ECO:0007669"/>
    <property type="project" value="TreeGrafter"/>
</dbReference>
<gene>
    <name evidence="5" type="primary">xlyA</name>
    <name evidence="5" type="ORF">BboS125_00011</name>
</gene>